<name>A0A232F8N9_9HYME</name>
<accession>A0A232F8N9</accession>
<dbReference type="AlphaFoldDB" id="A0A232F8N9"/>
<proteinExistence type="predicted"/>
<gene>
    <name evidence="1" type="ORF">TSAR_009381</name>
</gene>
<organism evidence="1 2">
    <name type="scientific">Trichomalopsis sarcophagae</name>
    <dbReference type="NCBI Taxonomy" id="543379"/>
    <lineage>
        <taxon>Eukaryota</taxon>
        <taxon>Metazoa</taxon>
        <taxon>Ecdysozoa</taxon>
        <taxon>Arthropoda</taxon>
        <taxon>Hexapoda</taxon>
        <taxon>Insecta</taxon>
        <taxon>Pterygota</taxon>
        <taxon>Neoptera</taxon>
        <taxon>Endopterygota</taxon>
        <taxon>Hymenoptera</taxon>
        <taxon>Apocrita</taxon>
        <taxon>Proctotrupomorpha</taxon>
        <taxon>Chalcidoidea</taxon>
        <taxon>Pteromalidae</taxon>
        <taxon>Pteromalinae</taxon>
        <taxon>Trichomalopsis</taxon>
    </lineage>
</organism>
<reference evidence="1 2" key="1">
    <citation type="journal article" date="2017" name="Curr. Biol.">
        <title>The Evolution of Venom by Co-option of Single-Copy Genes.</title>
        <authorList>
            <person name="Martinson E.O."/>
            <person name="Mrinalini"/>
            <person name="Kelkar Y.D."/>
            <person name="Chang C.H."/>
            <person name="Werren J.H."/>
        </authorList>
    </citation>
    <scope>NUCLEOTIDE SEQUENCE [LARGE SCALE GENOMIC DNA]</scope>
    <source>
        <strain evidence="1 2">Alberta</strain>
        <tissue evidence="1">Whole body</tissue>
    </source>
</reference>
<sequence length="57" mass="6237">PIATLHNRAPKIGASALTSVSALFVRVKDDCKTYASILCGECRLDYRDLSHLNFITA</sequence>
<keyword evidence="2" id="KW-1185">Reference proteome</keyword>
<dbReference type="EMBL" id="NNAY01000649">
    <property type="protein sequence ID" value="OXU27186.1"/>
    <property type="molecule type" value="Genomic_DNA"/>
</dbReference>
<feature type="non-terminal residue" evidence="1">
    <location>
        <position position="1"/>
    </location>
</feature>
<comment type="caution">
    <text evidence="1">The sequence shown here is derived from an EMBL/GenBank/DDBJ whole genome shotgun (WGS) entry which is preliminary data.</text>
</comment>
<evidence type="ECO:0000313" key="2">
    <source>
        <dbReference type="Proteomes" id="UP000215335"/>
    </source>
</evidence>
<evidence type="ECO:0000313" key="1">
    <source>
        <dbReference type="EMBL" id="OXU27186.1"/>
    </source>
</evidence>
<protein>
    <submittedName>
        <fullName evidence="1">Uncharacterized protein</fullName>
    </submittedName>
</protein>
<dbReference type="Proteomes" id="UP000215335">
    <property type="component" value="Unassembled WGS sequence"/>
</dbReference>